<dbReference type="InterPro" id="IPR058626">
    <property type="entry name" value="MdtA-like_b-barrel"/>
</dbReference>
<dbReference type="SUPFAM" id="SSF111369">
    <property type="entry name" value="HlyD-like secretion proteins"/>
    <property type="match status" value="1"/>
</dbReference>
<feature type="domain" description="Multidrug resistance protein MdtA-like barrel-sandwich hybrid" evidence="11">
    <location>
        <begin position="100"/>
        <end position="240"/>
    </location>
</feature>
<comment type="similarity">
    <text evidence="2">Belongs to the membrane fusion protein (MFP) (TC 8.A.1) family.</text>
</comment>
<dbReference type="Pfam" id="PF25917">
    <property type="entry name" value="BSH_RND"/>
    <property type="match status" value="1"/>
</dbReference>
<evidence type="ECO:0000256" key="2">
    <source>
        <dbReference type="ARBA" id="ARBA00009477"/>
    </source>
</evidence>
<keyword evidence="9" id="KW-0812">Transmembrane</keyword>
<evidence type="ECO:0000259" key="13">
    <source>
        <dbReference type="Pfam" id="PF25967"/>
    </source>
</evidence>
<evidence type="ECO:0000259" key="12">
    <source>
        <dbReference type="Pfam" id="PF25944"/>
    </source>
</evidence>
<dbReference type="InterPro" id="IPR058627">
    <property type="entry name" value="MdtA-like_C"/>
</dbReference>
<dbReference type="NCBIfam" id="NF008589">
    <property type="entry name" value="PRK11556.1"/>
    <property type="match status" value="1"/>
</dbReference>
<feature type="region of interest" description="Disordered" evidence="8">
    <location>
        <begin position="405"/>
        <end position="526"/>
    </location>
</feature>
<dbReference type="Gene3D" id="2.40.30.170">
    <property type="match status" value="1"/>
</dbReference>
<evidence type="ECO:0000256" key="8">
    <source>
        <dbReference type="SAM" id="MobiDB-lite"/>
    </source>
</evidence>
<proteinExistence type="inferred from homology"/>
<feature type="compositionally biased region" description="Basic and acidic residues" evidence="8">
    <location>
        <begin position="513"/>
        <end position="526"/>
    </location>
</feature>
<evidence type="ECO:0000313" key="15">
    <source>
        <dbReference type="Proteomes" id="UP001410394"/>
    </source>
</evidence>
<feature type="domain" description="Multidrug resistance protein MdtA-like C-terminal permuted SH3" evidence="13">
    <location>
        <begin position="332"/>
        <end position="392"/>
    </location>
</feature>
<dbReference type="RefSeq" id="WP_345920551.1">
    <property type="nucleotide sequence ID" value="NZ_JBDIVE010000008.1"/>
</dbReference>
<dbReference type="PANTHER" id="PTHR30469:SF12">
    <property type="entry name" value="MULTIDRUG RESISTANCE PROTEIN MDTA"/>
    <property type="match status" value="1"/>
</dbReference>
<feature type="coiled-coil region" evidence="7">
    <location>
        <begin position="139"/>
        <end position="166"/>
    </location>
</feature>
<evidence type="ECO:0000256" key="7">
    <source>
        <dbReference type="SAM" id="Coils"/>
    </source>
</evidence>
<feature type="region of interest" description="Disordered" evidence="8">
    <location>
        <begin position="52"/>
        <end position="75"/>
    </location>
</feature>
<evidence type="ECO:0000313" key="14">
    <source>
        <dbReference type="EMBL" id="MEN3069781.1"/>
    </source>
</evidence>
<keyword evidence="5" id="KW-0997">Cell inner membrane</keyword>
<feature type="compositionally biased region" description="Basic and acidic residues" evidence="8">
    <location>
        <begin position="437"/>
        <end position="449"/>
    </location>
</feature>
<feature type="compositionally biased region" description="Basic and acidic residues" evidence="8">
    <location>
        <begin position="488"/>
        <end position="498"/>
    </location>
</feature>
<evidence type="ECO:0000259" key="11">
    <source>
        <dbReference type="Pfam" id="PF25917"/>
    </source>
</evidence>
<keyword evidence="7" id="KW-0175">Coiled coil</keyword>
<feature type="compositionally biased region" description="Low complexity" evidence="8">
    <location>
        <begin position="61"/>
        <end position="75"/>
    </location>
</feature>
<dbReference type="Gene3D" id="2.40.50.100">
    <property type="match status" value="1"/>
</dbReference>
<dbReference type="Gene3D" id="2.40.420.20">
    <property type="match status" value="1"/>
</dbReference>
<gene>
    <name evidence="14" type="ORF">ABDB84_14965</name>
</gene>
<evidence type="ECO:0000256" key="4">
    <source>
        <dbReference type="ARBA" id="ARBA00022475"/>
    </source>
</evidence>
<comment type="subcellular location">
    <subcellularLocation>
        <location evidence="1">Cell membrane</location>
    </subcellularLocation>
</comment>
<keyword evidence="4" id="KW-1003">Cell membrane</keyword>
<name>A0ABU9Z1F2_9RHOO</name>
<accession>A0ABU9Z1F2</accession>
<feature type="compositionally biased region" description="Low complexity" evidence="8">
    <location>
        <begin position="450"/>
        <end position="462"/>
    </location>
</feature>
<keyword evidence="3" id="KW-0813">Transport</keyword>
<dbReference type="InterPro" id="IPR006143">
    <property type="entry name" value="RND_pump_MFP"/>
</dbReference>
<dbReference type="InterPro" id="IPR058625">
    <property type="entry name" value="MdtA-like_BSH"/>
</dbReference>
<evidence type="ECO:0000256" key="3">
    <source>
        <dbReference type="ARBA" id="ARBA00022448"/>
    </source>
</evidence>
<dbReference type="Pfam" id="PF25876">
    <property type="entry name" value="HH_MFP_RND"/>
    <property type="match status" value="1"/>
</dbReference>
<organism evidence="14 15">
    <name type="scientific">Uliginosibacterium sediminicola</name>
    <dbReference type="NCBI Taxonomy" id="2024550"/>
    <lineage>
        <taxon>Bacteria</taxon>
        <taxon>Pseudomonadati</taxon>
        <taxon>Pseudomonadota</taxon>
        <taxon>Betaproteobacteria</taxon>
        <taxon>Rhodocyclales</taxon>
        <taxon>Zoogloeaceae</taxon>
        <taxon>Uliginosibacterium</taxon>
    </lineage>
</organism>
<sequence>MNPPTSPDSAGAVSPKSSTKRLRRGVLATLLILALGAGAWFAWSRWQAPGGAAASKPDAAQRGGQRPPRRPTPVQVGAVTRGDVRVYFASLGTVTPSSSVVVRTRVDGRLDRLAFKEGQVVRAGQLLAELDPKPLQVELAQAEGQLAKDQAQLLNARRDLARYQDLLAKDSISRQQVDTSDALVKQYEAVVRTDQAQVDSAKLQLSYTRVVAPVSGLLGLRQVDAGNMVHTSDSAGIVLINQVQPINVSFTLPESQLPTVLQAKDKGESLRVEAWDREQKHMLARGRVAALDNQIDLSTGTVKLKAVFSNEDGSLFPNQFVNVRLLADTHRDVVIAPAAAIQRGRAGSFVYVVKADNSVTQRVVKTGVVDGTGIEIIDGLRGDEAVVTDGIDQLREGAKVEVANPAALLKEKPRGAGRRNAGRRDDAASGPAAAGEAESRPRAPRREGAEAAPAGLSAAAPGPGRGPGDERRANAGARPDWANLSEAQRAEWRARREAMGLGPQSGPRGEGGNAERPRRRPDAAAD</sequence>
<evidence type="ECO:0000256" key="1">
    <source>
        <dbReference type="ARBA" id="ARBA00004236"/>
    </source>
</evidence>
<dbReference type="Pfam" id="PF25967">
    <property type="entry name" value="RND-MFP_C"/>
    <property type="match status" value="1"/>
</dbReference>
<protein>
    <submittedName>
        <fullName evidence="14">MdtA/MuxA family multidrug efflux RND transporter periplasmic adaptor subunit</fullName>
    </submittedName>
</protein>
<dbReference type="Gene3D" id="1.10.287.470">
    <property type="entry name" value="Helix hairpin bin"/>
    <property type="match status" value="1"/>
</dbReference>
<keyword evidence="15" id="KW-1185">Reference proteome</keyword>
<keyword evidence="6 9" id="KW-0472">Membrane</keyword>
<dbReference type="EMBL" id="JBDIVE010000008">
    <property type="protein sequence ID" value="MEN3069781.1"/>
    <property type="molecule type" value="Genomic_DNA"/>
</dbReference>
<dbReference type="InterPro" id="IPR058624">
    <property type="entry name" value="MdtA-like_HH"/>
</dbReference>
<evidence type="ECO:0000256" key="5">
    <source>
        <dbReference type="ARBA" id="ARBA00022519"/>
    </source>
</evidence>
<reference evidence="14 15" key="1">
    <citation type="journal article" date="2018" name="Int. J. Syst. Evol. Microbiol.">
        <title>Uliginosibacterium sediminicola sp. nov., isolated from freshwater sediment.</title>
        <authorList>
            <person name="Hwang W.M."/>
            <person name="Kim S.M."/>
            <person name="Kang K."/>
            <person name="Ahn T.Y."/>
        </authorList>
    </citation>
    <scope>NUCLEOTIDE SEQUENCE [LARGE SCALE GENOMIC DNA]</scope>
    <source>
        <strain evidence="14 15">M1-21</strain>
    </source>
</reference>
<comment type="caution">
    <text evidence="14">The sequence shown here is derived from an EMBL/GenBank/DDBJ whole genome shotgun (WGS) entry which is preliminary data.</text>
</comment>
<dbReference type="Pfam" id="PF25944">
    <property type="entry name" value="Beta-barrel_RND"/>
    <property type="match status" value="1"/>
</dbReference>
<evidence type="ECO:0000256" key="9">
    <source>
        <dbReference type="SAM" id="Phobius"/>
    </source>
</evidence>
<feature type="domain" description="Multidrug resistance protein MdtA-like beta-barrel" evidence="12">
    <location>
        <begin position="245"/>
        <end position="328"/>
    </location>
</feature>
<dbReference type="Proteomes" id="UP001410394">
    <property type="component" value="Unassembled WGS sequence"/>
</dbReference>
<feature type="transmembrane region" description="Helical" evidence="9">
    <location>
        <begin position="25"/>
        <end position="43"/>
    </location>
</feature>
<dbReference type="NCBIfam" id="TIGR01730">
    <property type="entry name" value="RND_mfp"/>
    <property type="match status" value="1"/>
</dbReference>
<evidence type="ECO:0000256" key="6">
    <source>
        <dbReference type="ARBA" id="ARBA00023136"/>
    </source>
</evidence>
<keyword evidence="9" id="KW-1133">Transmembrane helix</keyword>
<dbReference type="PANTHER" id="PTHR30469">
    <property type="entry name" value="MULTIDRUG RESISTANCE PROTEIN MDTA"/>
    <property type="match status" value="1"/>
</dbReference>
<evidence type="ECO:0000259" key="10">
    <source>
        <dbReference type="Pfam" id="PF25876"/>
    </source>
</evidence>
<feature type="domain" description="Multidrug resistance protein MdtA-like alpha-helical hairpin" evidence="10">
    <location>
        <begin position="138"/>
        <end position="208"/>
    </location>
</feature>